<comment type="caution">
    <text evidence="4">The sequence shown here is derived from an EMBL/GenBank/DDBJ whole genome shotgun (WGS) entry which is preliminary data.</text>
</comment>
<keyword evidence="2" id="KW-0067">ATP-binding</keyword>
<dbReference type="InterPro" id="IPR042099">
    <property type="entry name" value="ANL_N_sf"/>
</dbReference>
<dbReference type="Proteomes" id="UP000442694">
    <property type="component" value="Unassembled WGS sequence"/>
</dbReference>
<dbReference type="PANTHER" id="PTHR43272:SF33">
    <property type="entry name" value="AMP-BINDING DOMAIN-CONTAINING PROTEIN-RELATED"/>
    <property type="match status" value="1"/>
</dbReference>
<organism evidence="4 5">
    <name type="scientific">Fluviispira multicolorata</name>
    <dbReference type="NCBI Taxonomy" id="2654512"/>
    <lineage>
        <taxon>Bacteria</taxon>
        <taxon>Pseudomonadati</taxon>
        <taxon>Bdellovibrionota</taxon>
        <taxon>Oligoflexia</taxon>
        <taxon>Silvanigrellales</taxon>
        <taxon>Silvanigrellaceae</taxon>
        <taxon>Fluviispira</taxon>
    </lineage>
</organism>
<dbReference type="SUPFAM" id="SSF56801">
    <property type="entry name" value="Acetyl-CoA synthetase-like"/>
    <property type="match status" value="1"/>
</dbReference>
<keyword evidence="1" id="KW-0547">Nucleotide-binding</keyword>
<dbReference type="GO" id="GO:0016020">
    <property type="term" value="C:membrane"/>
    <property type="evidence" value="ECO:0007669"/>
    <property type="project" value="TreeGrafter"/>
</dbReference>
<dbReference type="RefSeq" id="WP_152211770.1">
    <property type="nucleotide sequence ID" value="NZ_WFLN01000004.1"/>
</dbReference>
<dbReference type="EMBL" id="WFLN01000004">
    <property type="protein sequence ID" value="KAB8033684.1"/>
    <property type="molecule type" value="Genomic_DNA"/>
</dbReference>
<dbReference type="GO" id="GO:0004467">
    <property type="term" value="F:long-chain fatty acid-CoA ligase activity"/>
    <property type="evidence" value="ECO:0007669"/>
    <property type="project" value="TreeGrafter"/>
</dbReference>
<proteinExistence type="predicted"/>
<name>A0A833N5S1_9BACT</name>
<dbReference type="Gene3D" id="3.40.50.12780">
    <property type="entry name" value="N-terminal domain of ligase-like"/>
    <property type="match status" value="1"/>
</dbReference>
<gene>
    <name evidence="4" type="ORF">GCL57_02965</name>
</gene>
<protein>
    <submittedName>
        <fullName evidence="4">AMP-binding protein</fullName>
    </submittedName>
</protein>
<feature type="compositionally biased region" description="Basic and acidic residues" evidence="3">
    <location>
        <begin position="184"/>
        <end position="206"/>
    </location>
</feature>
<dbReference type="PANTHER" id="PTHR43272">
    <property type="entry name" value="LONG-CHAIN-FATTY-ACID--COA LIGASE"/>
    <property type="match status" value="1"/>
</dbReference>
<dbReference type="AlphaFoldDB" id="A0A833N5S1"/>
<evidence type="ECO:0000256" key="3">
    <source>
        <dbReference type="SAM" id="MobiDB-lite"/>
    </source>
</evidence>
<dbReference type="GO" id="GO:0005524">
    <property type="term" value="F:ATP binding"/>
    <property type="evidence" value="ECO:0007669"/>
    <property type="project" value="UniProtKB-KW"/>
</dbReference>
<evidence type="ECO:0000256" key="1">
    <source>
        <dbReference type="ARBA" id="ARBA00022741"/>
    </source>
</evidence>
<dbReference type="Pfam" id="PF23562">
    <property type="entry name" value="AMP-binding_C_3"/>
    <property type="match status" value="1"/>
</dbReference>
<accession>A0A833N5S1</accession>
<sequence length="619" mass="69510">MHVHDSNTSASPELSTIVHLFKGSEAFLDLFLKQSARTNYVTIRTYCNGAWHQLSGKDFCAHLGRAVEYWTQILPIEQRQHGQSIILIGRNSYNSFVATCGAILAGLDVMCAPPHMSKNDLKWCLNYFKGVAIATDIHELATQLDGFSVPVMNISQAAWMPQDKHNEPALLTLYREYKSARDASLPKKVSHENKHEEVNESKESETKVSLIPDDSPWRNISPGRFAFVSFGHDGFQKPEILKPDALIITAQNFIIHAEFPKQIFWKSIELMPPSNPFSHLSRFCAMLKNGIIGFPNPSADWETNIRILRPSYIFASSHEMEQVCSFIDKVSKRSINNSRFKLSEKIDKIQNLMASSKAMKIPEGAFDILKRSLRKASRLLAGHAFLKEAVEDLSFIVHGLAPAQEAYVRTLEKLGIPILESYGTTHASGMLSCNLFHAAHYKVIGTPLPHVNFRLGAHSTLEYRLSFAEFENAGKWEETGDVAQMTPFGFIITGRKKHLFVTLGGTVVSPVRLEQLLKEDEIISDVCVIGDKLPYLSALIVLNHNALADYRAHPEKIKDQVQTIVNKVNENLPRNVTLKKFSILDKPFTEATGEKLTNGEINRLKIQETRAGLISSLYQ</sequence>
<evidence type="ECO:0000313" key="4">
    <source>
        <dbReference type="EMBL" id="KAB8033684.1"/>
    </source>
</evidence>
<evidence type="ECO:0000313" key="5">
    <source>
        <dbReference type="Proteomes" id="UP000442694"/>
    </source>
</evidence>
<feature type="region of interest" description="Disordered" evidence="3">
    <location>
        <begin position="184"/>
        <end position="213"/>
    </location>
</feature>
<keyword evidence="5" id="KW-1185">Reference proteome</keyword>
<evidence type="ECO:0000256" key="2">
    <source>
        <dbReference type="ARBA" id="ARBA00022840"/>
    </source>
</evidence>
<reference evidence="4 5" key="1">
    <citation type="submission" date="2019-10" db="EMBL/GenBank/DDBJ databases">
        <title>New genus of Silvanigrellaceae.</title>
        <authorList>
            <person name="Pitt A."/>
            <person name="Hahn M.W."/>
        </authorList>
    </citation>
    <scope>NUCLEOTIDE SEQUENCE [LARGE SCALE GENOMIC DNA]</scope>
    <source>
        <strain evidence="4 5">33A1-SZDP</strain>
    </source>
</reference>